<proteinExistence type="inferred from homology"/>
<feature type="compositionally biased region" description="Basic and acidic residues" evidence="6">
    <location>
        <begin position="337"/>
        <end position="376"/>
    </location>
</feature>
<dbReference type="PANTHER" id="PTHR13484">
    <property type="entry name" value="FIP1-LIKE 1 PROTEIN"/>
    <property type="match status" value="1"/>
</dbReference>
<feature type="region of interest" description="Disordered" evidence="6">
    <location>
        <begin position="1"/>
        <end position="104"/>
    </location>
</feature>
<evidence type="ECO:0000256" key="3">
    <source>
        <dbReference type="ARBA" id="ARBA00017404"/>
    </source>
</evidence>
<evidence type="ECO:0000256" key="1">
    <source>
        <dbReference type="ARBA" id="ARBA00004123"/>
    </source>
</evidence>
<keyword evidence="5" id="KW-0539">Nucleus</keyword>
<dbReference type="Pfam" id="PF05182">
    <property type="entry name" value="Fip1"/>
    <property type="match status" value="1"/>
</dbReference>
<evidence type="ECO:0000256" key="6">
    <source>
        <dbReference type="SAM" id="MobiDB-lite"/>
    </source>
</evidence>
<feature type="compositionally biased region" description="Basic and acidic residues" evidence="6">
    <location>
        <begin position="36"/>
        <end position="50"/>
    </location>
</feature>
<organism evidence="8 9">
    <name type="scientific">Cyberlindnera jadinii (strain ATCC 18201 / CBS 1600 / BCRC 20928 / JCM 3617 / NBRC 0987 / NRRL Y-1542)</name>
    <name type="common">Torula yeast</name>
    <name type="synonym">Candida utilis</name>
    <dbReference type="NCBI Taxonomy" id="983966"/>
    <lineage>
        <taxon>Eukaryota</taxon>
        <taxon>Fungi</taxon>
        <taxon>Dikarya</taxon>
        <taxon>Ascomycota</taxon>
        <taxon>Saccharomycotina</taxon>
        <taxon>Saccharomycetes</taxon>
        <taxon>Phaffomycetales</taxon>
        <taxon>Phaffomycetaceae</taxon>
        <taxon>Cyberlindnera</taxon>
    </lineage>
</organism>
<evidence type="ECO:0000313" key="9">
    <source>
        <dbReference type="Proteomes" id="UP000038830"/>
    </source>
</evidence>
<feature type="compositionally biased region" description="Acidic residues" evidence="6">
    <location>
        <begin position="1"/>
        <end position="10"/>
    </location>
</feature>
<comment type="similarity">
    <text evidence="2">Belongs to the FIP1 family.</text>
</comment>
<sequence>MSNIDEDDDAFLYGDDSVNVASNDGAVAANSSAGTLREKSEASKDSKEQGDADDDGNSDEQREGTGENGEEEEDGDESDSDSDSDIEFIIGSEENKEDTGTEDLMDTATTTADAQTASGVVPESIGETAIVVNDEDGSSESAAQQQSTDATITRVPGIDINKVGDFEGKPITQINLQDLKEKPWRQPGADVSEYFNFGFNELTWTMYCAKQDKLRQQFNPQKAFMELMPMAMMGGMPLPNMPMMPGMPSIPGMPPMPTMPGMPGMPGLPGMPPLPQMPSMPQQQQSQEQQDSSNKSTPSMQIPQALSGPSRYSNGSNNNYNKTANSDFPSGPQKQQDYPRDRGDRDRSERDWEREKSNEPVDQERNDNFREREQRYSSRQRGGSNRRGRRDYY</sequence>
<gene>
    <name evidence="8" type="primary">FIP1</name>
    <name evidence="8" type="ORF">BN1211_3424</name>
</gene>
<dbReference type="GO" id="GO:0006397">
    <property type="term" value="P:mRNA processing"/>
    <property type="evidence" value="ECO:0007669"/>
    <property type="project" value="UniProtKB-KW"/>
</dbReference>
<feature type="compositionally biased region" description="Polar residues" evidence="6">
    <location>
        <begin position="291"/>
        <end position="304"/>
    </location>
</feature>
<dbReference type="EMBL" id="CDQK01000004">
    <property type="protein sequence ID" value="CEP22951.1"/>
    <property type="molecule type" value="Genomic_DNA"/>
</dbReference>
<evidence type="ECO:0000256" key="4">
    <source>
        <dbReference type="ARBA" id="ARBA00022664"/>
    </source>
</evidence>
<dbReference type="AlphaFoldDB" id="A0A0H5C4N1"/>
<dbReference type="InterPro" id="IPR007854">
    <property type="entry name" value="Fip1_dom"/>
</dbReference>
<accession>A0A0H5C4N1</accession>
<feature type="compositionally biased region" description="Acidic residues" evidence="6">
    <location>
        <begin position="68"/>
        <end position="86"/>
    </location>
</feature>
<keyword evidence="4" id="KW-0507">mRNA processing</keyword>
<evidence type="ECO:0000256" key="2">
    <source>
        <dbReference type="ARBA" id="ARBA00007459"/>
    </source>
</evidence>
<protein>
    <recommendedName>
        <fullName evidence="3">Pre-mRNA polyadenylation factor FIP1</fullName>
    </recommendedName>
</protein>
<feature type="compositionally biased region" description="Basic residues" evidence="6">
    <location>
        <begin position="384"/>
        <end position="393"/>
    </location>
</feature>
<evidence type="ECO:0000313" key="8">
    <source>
        <dbReference type="EMBL" id="CEP22951.1"/>
    </source>
</evidence>
<name>A0A0H5C4N1_CYBJN</name>
<comment type="subcellular location">
    <subcellularLocation>
        <location evidence="1">Nucleus</location>
    </subcellularLocation>
</comment>
<feature type="compositionally biased region" description="Low complexity" evidence="6">
    <location>
        <begin position="307"/>
        <end position="326"/>
    </location>
</feature>
<dbReference type="PANTHER" id="PTHR13484:SF0">
    <property type="entry name" value="PRE-MRNA 3'-END-PROCESSING FACTOR FIP1"/>
    <property type="match status" value="1"/>
</dbReference>
<dbReference type="InterPro" id="IPR051187">
    <property type="entry name" value="Pre-mRNA_3'-end_processing_reg"/>
</dbReference>
<evidence type="ECO:0000259" key="7">
    <source>
        <dbReference type="Pfam" id="PF05182"/>
    </source>
</evidence>
<feature type="domain" description="Pre-mRNA polyadenylation factor Fip1" evidence="7">
    <location>
        <begin position="174"/>
        <end position="215"/>
    </location>
</feature>
<feature type="compositionally biased region" description="Low complexity" evidence="6">
    <location>
        <begin position="279"/>
        <end position="290"/>
    </location>
</feature>
<evidence type="ECO:0000256" key="5">
    <source>
        <dbReference type="ARBA" id="ARBA00023242"/>
    </source>
</evidence>
<feature type="region of interest" description="Disordered" evidence="6">
    <location>
        <begin position="255"/>
        <end position="393"/>
    </location>
</feature>
<dbReference type="Proteomes" id="UP000038830">
    <property type="component" value="Unassembled WGS sequence"/>
</dbReference>
<reference evidence="9" key="1">
    <citation type="journal article" date="2015" name="J. Biotechnol.">
        <title>The structure of the Cyberlindnera jadinii genome and its relation to Candida utilis analyzed by the occurrence of single nucleotide polymorphisms.</title>
        <authorList>
            <person name="Rupp O."/>
            <person name="Brinkrolf K."/>
            <person name="Buerth C."/>
            <person name="Kunigo M."/>
            <person name="Schneider J."/>
            <person name="Jaenicke S."/>
            <person name="Goesmann A."/>
            <person name="Puehler A."/>
            <person name="Jaeger K.-E."/>
            <person name="Ernst J.F."/>
        </authorList>
    </citation>
    <scope>NUCLEOTIDE SEQUENCE [LARGE SCALE GENOMIC DNA]</scope>
    <source>
        <strain evidence="9">ATCC 18201 / CBS 1600 / BCRC 20928 / JCM 3617 / NBRC 0987 / NRRL Y-1542</strain>
    </source>
</reference>
<feature type="compositionally biased region" description="Pro residues" evidence="6">
    <location>
        <begin position="269"/>
        <end position="278"/>
    </location>
</feature>
<dbReference type="GO" id="GO:0005847">
    <property type="term" value="C:mRNA cleavage and polyadenylation specificity factor complex"/>
    <property type="evidence" value="ECO:0007669"/>
    <property type="project" value="TreeGrafter"/>
</dbReference>